<dbReference type="OrthoDB" id="678514at2"/>
<proteinExistence type="predicted"/>
<dbReference type="RefSeq" id="WP_148453482.1">
    <property type="nucleotide sequence ID" value="NZ_VSFC01000019.1"/>
</dbReference>
<keyword evidence="3" id="KW-1185">Reference proteome</keyword>
<organism evidence="2 3">
    <name type="scientific">Formosa maritima</name>
    <dbReference type="NCBI Taxonomy" id="2592046"/>
    <lineage>
        <taxon>Bacteria</taxon>
        <taxon>Pseudomonadati</taxon>
        <taxon>Bacteroidota</taxon>
        <taxon>Flavobacteriia</taxon>
        <taxon>Flavobacteriales</taxon>
        <taxon>Flavobacteriaceae</taxon>
        <taxon>Formosa</taxon>
    </lineage>
</organism>
<evidence type="ECO:0000313" key="2">
    <source>
        <dbReference type="EMBL" id="TYA58285.1"/>
    </source>
</evidence>
<keyword evidence="1" id="KW-1133">Transmembrane helix</keyword>
<evidence type="ECO:0000256" key="1">
    <source>
        <dbReference type="SAM" id="Phobius"/>
    </source>
</evidence>
<dbReference type="AlphaFoldDB" id="A0A5D0GGZ3"/>
<keyword evidence="1" id="KW-0812">Transmembrane</keyword>
<dbReference type="Proteomes" id="UP000324550">
    <property type="component" value="Unassembled WGS sequence"/>
</dbReference>
<feature type="transmembrane region" description="Helical" evidence="1">
    <location>
        <begin position="6"/>
        <end position="28"/>
    </location>
</feature>
<evidence type="ECO:0000313" key="3">
    <source>
        <dbReference type="Proteomes" id="UP000324550"/>
    </source>
</evidence>
<comment type="caution">
    <text evidence="2">The sequence shown here is derived from an EMBL/GenBank/DDBJ whole genome shotgun (WGS) entry which is preliminary data.</text>
</comment>
<accession>A0A5D0GGZ3</accession>
<keyword evidence="1" id="KW-0472">Membrane</keyword>
<reference evidence="2 3" key="1">
    <citation type="submission" date="2019-08" db="EMBL/GenBank/DDBJ databases">
        <title>Formosa sediminis sp. nov., isolated from marine sediment.</title>
        <authorList>
            <person name="Cao W.R."/>
        </authorList>
    </citation>
    <scope>NUCLEOTIDE SEQUENCE [LARGE SCALE GENOMIC DNA]</scope>
    <source>
        <strain evidence="2 3">1494</strain>
    </source>
</reference>
<dbReference type="EMBL" id="VSFC01000019">
    <property type="protein sequence ID" value="TYA58285.1"/>
    <property type="molecule type" value="Genomic_DNA"/>
</dbReference>
<sequence>MIFLYFDPAIGAMIVQAIVAAIAGVLLFSKNLLLKVKVFLGIVKPKDEELFDDIDIERSEIEKKDSSDS</sequence>
<protein>
    <submittedName>
        <fullName evidence="2">Uncharacterized protein</fullName>
    </submittedName>
</protein>
<name>A0A5D0GGZ3_9FLAO</name>
<gene>
    <name evidence="2" type="ORF">FVF61_03675</name>
</gene>